<comment type="caution">
    <text evidence="1">The sequence shown here is derived from an EMBL/GenBank/DDBJ whole genome shotgun (WGS) entry which is preliminary data.</text>
</comment>
<accession>A0ABS8MV55</accession>
<dbReference type="RefSeq" id="WP_229989585.1">
    <property type="nucleotide sequence ID" value="NZ_JAJJMO010000001.1"/>
</dbReference>
<evidence type="ECO:0000313" key="1">
    <source>
        <dbReference type="EMBL" id="MCC9072683.1"/>
    </source>
</evidence>
<gene>
    <name evidence="1" type="ORF">LNQ49_13935</name>
</gene>
<name>A0ABS8MV55_9FLAO</name>
<protein>
    <submittedName>
        <fullName evidence="1">Uncharacterized protein</fullName>
    </submittedName>
</protein>
<organism evidence="1 2">
    <name type="scientific">Flavobacterium pisciphilum</name>
    <dbReference type="NCBI Taxonomy" id="2893755"/>
    <lineage>
        <taxon>Bacteria</taxon>
        <taxon>Pseudomonadati</taxon>
        <taxon>Bacteroidota</taxon>
        <taxon>Flavobacteriia</taxon>
        <taxon>Flavobacteriales</taxon>
        <taxon>Flavobacteriaceae</taxon>
        <taxon>Flavobacterium</taxon>
    </lineage>
</organism>
<evidence type="ECO:0000313" key="2">
    <source>
        <dbReference type="Proteomes" id="UP001430919"/>
    </source>
</evidence>
<dbReference type="EMBL" id="JAJJMO010000001">
    <property type="protein sequence ID" value="MCC9072683.1"/>
    <property type="molecule type" value="Genomic_DNA"/>
</dbReference>
<reference evidence="1" key="1">
    <citation type="submission" date="2021-11" db="EMBL/GenBank/DDBJ databases">
        <title>Description of novel Flavobacterium species.</title>
        <authorList>
            <person name="Saticioglu I.B."/>
            <person name="Ay H."/>
            <person name="Altun S."/>
            <person name="Duman M."/>
        </authorList>
    </citation>
    <scope>NUCLEOTIDE SEQUENCE</scope>
    <source>
        <strain evidence="1">F-65</strain>
    </source>
</reference>
<sequence>MKCNTMMLVFPLNIILHNTIDLEFSFVEFISLPERFNVIDLRKENDEYFFNDNKEHFVIASTCRIGMSQFDCTEDIISNFSLKYDQILMVI</sequence>
<dbReference type="Proteomes" id="UP001430919">
    <property type="component" value="Unassembled WGS sequence"/>
</dbReference>
<keyword evidence="2" id="KW-1185">Reference proteome</keyword>
<proteinExistence type="predicted"/>